<feature type="domain" description="NADPH-dependent FMN reductase-like" evidence="3">
    <location>
        <begin position="1"/>
        <end position="107"/>
    </location>
</feature>
<evidence type="ECO:0000256" key="1">
    <source>
        <dbReference type="ARBA" id="ARBA00022630"/>
    </source>
</evidence>
<accession>A0A9W6FUL3</accession>
<dbReference type="GO" id="GO:0016491">
    <property type="term" value="F:oxidoreductase activity"/>
    <property type="evidence" value="ECO:0007669"/>
    <property type="project" value="InterPro"/>
</dbReference>
<evidence type="ECO:0000259" key="3">
    <source>
        <dbReference type="Pfam" id="PF03358"/>
    </source>
</evidence>
<dbReference type="InterPro" id="IPR051796">
    <property type="entry name" value="ISF_SsuE-like"/>
</dbReference>
<dbReference type="RefSeq" id="WP_281794796.1">
    <property type="nucleotide sequence ID" value="NZ_BSDR01000001.1"/>
</dbReference>
<dbReference type="PANTHER" id="PTHR43278:SF2">
    <property type="entry name" value="IRON-SULFUR FLAVOPROTEIN"/>
    <property type="match status" value="1"/>
</dbReference>
<dbReference type="PANTHER" id="PTHR43278">
    <property type="entry name" value="NAD(P)H-DEPENDENT FMN-CONTAINING OXIDOREDUCTASE YWQN-RELATED"/>
    <property type="match status" value="1"/>
</dbReference>
<keyword evidence="1" id="KW-0285">Flavoprotein</keyword>
<protein>
    <submittedName>
        <fullName evidence="4">FMN reductase</fullName>
    </submittedName>
</protein>
<organism evidence="4 5">
    <name type="scientific">Desulforhabdus amnigena</name>
    <dbReference type="NCBI Taxonomy" id="40218"/>
    <lineage>
        <taxon>Bacteria</taxon>
        <taxon>Pseudomonadati</taxon>
        <taxon>Thermodesulfobacteriota</taxon>
        <taxon>Syntrophobacteria</taxon>
        <taxon>Syntrophobacterales</taxon>
        <taxon>Syntrophobacteraceae</taxon>
        <taxon>Desulforhabdus</taxon>
    </lineage>
</organism>
<dbReference type="AlphaFoldDB" id="A0A9W6FUL3"/>
<sequence>MQVVGIYGSPRKGGNTDLMLDAFLEGAAAAGGDIQRIYVRDLNIKGCLGCGHCDKKGTCIQKDDMTGLYPILENAPRIVVASPIYFYGVTGQLKLLIDRSQASFMLQDLAKKEGRELAPRKSRKGFLLSAGATRGKRLFECAILTAKYFFDALNMDYAGELCFRELDQRGAVLKHPTALDECRRAGEAFLAQD</sequence>
<name>A0A9W6FUL3_9BACT</name>
<proteinExistence type="predicted"/>
<dbReference type="InterPro" id="IPR029039">
    <property type="entry name" value="Flavoprotein-like_sf"/>
</dbReference>
<dbReference type="SUPFAM" id="SSF52218">
    <property type="entry name" value="Flavoproteins"/>
    <property type="match status" value="1"/>
</dbReference>
<dbReference type="EMBL" id="BSDR01000001">
    <property type="protein sequence ID" value="GLI35185.1"/>
    <property type="molecule type" value="Genomic_DNA"/>
</dbReference>
<keyword evidence="2" id="KW-0288">FMN</keyword>
<dbReference type="Pfam" id="PF03358">
    <property type="entry name" value="FMN_red"/>
    <property type="match status" value="1"/>
</dbReference>
<dbReference type="Proteomes" id="UP001144372">
    <property type="component" value="Unassembled WGS sequence"/>
</dbReference>
<dbReference type="InterPro" id="IPR005025">
    <property type="entry name" value="FMN_Rdtase-like_dom"/>
</dbReference>
<evidence type="ECO:0000313" key="5">
    <source>
        <dbReference type="Proteomes" id="UP001144372"/>
    </source>
</evidence>
<comment type="caution">
    <text evidence="4">The sequence shown here is derived from an EMBL/GenBank/DDBJ whole genome shotgun (WGS) entry which is preliminary data.</text>
</comment>
<evidence type="ECO:0000313" key="4">
    <source>
        <dbReference type="EMBL" id="GLI35185.1"/>
    </source>
</evidence>
<reference evidence="4" key="1">
    <citation type="submission" date="2022-12" db="EMBL/GenBank/DDBJ databases">
        <title>Reference genome sequencing for broad-spectrum identification of bacterial and archaeal isolates by mass spectrometry.</title>
        <authorList>
            <person name="Sekiguchi Y."/>
            <person name="Tourlousse D.M."/>
        </authorList>
    </citation>
    <scope>NUCLEOTIDE SEQUENCE</scope>
    <source>
        <strain evidence="4">ASRB1</strain>
    </source>
</reference>
<keyword evidence="5" id="KW-1185">Reference proteome</keyword>
<gene>
    <name evidence="4" type="ORF">DAMNIGENAA_26180</name>
</gene>
<evidence type="ECO:0000256" key="2">
    <source>
        <dbReference type="ARBA" id="ARBA00022643"/>
    </source>
</evidence>
<dbReference type="Gene3D" id="3.40.50.360">
    <property type="match status" value="1"/>
</dbReference>